<feature type="region of interest" description="Disordered" evidence="1">
    <location>
        <begin position="1"/>
        <end position="28"/>
    </location>
</feature>
<feature type="non-terminal residue" evidence="2">
    <location>
        <position position="1"/>
    </location>
</feature>
<name>A0A9X7JIK8_9ACTN</name>
<organism evidence="2 3">
    <name type="scientific">Streptosporangium nondiastaticum</name>
    <dbReference type="NCBI Taxonomy" id="35764"/>
    <lineage>
        <taxon>Bacteria</taxon>
        <taxon>Bacillati</taxon>
        <taxon>Actinomycetota</taxon>
        <taxon>Actinomycetes</taxon>
        <taxon>Streptosporangiales</taxon>
        <taxon>Streptosporangiaceae</taxon>
        <taxon>Streptosporangium</taxon>
    </lineage>
</organism>
<evidence type="ECO:0000313" key="2">
    <source>
        <dbReference type="EMBL" id="PSJ24320.1"/>
    </source>
</evidence>
<comment type="caution">
    <text evidence="2">The sequence shown here is derived from an EMBL/GenBank/DDBJ whole genome shotgun (WGS) entry which is preliminary data.</text>
</comment>
<dbReference type="AlphaFoldDB" id="A0A9X7JIK8"/>
<reference evidence="2 3" key="1">
    <citation type="submission" date="2018-03" db="EMBL/GenBank/DDBJ databases">
        <title>Chitinolytic properties of Streptosporangium nondiastaticum TBG75A20.</title>
        <authorList>
            <person name="Gayathri V."/>
            <person name="Shiburaj S."/>
        </authorList>
    </citation>
    <scope>NUCLEOTIDE SEQUENCE [LARGE SCALE GENOMIC DNA]</scope>
    <source>
        <strain evidence="2 3">TBG75A20</strain>
    </source>
</reference>
<sequence>PLRAVEVLSADGRRLNPDDTTVHKVPTR</sequence>
<dbReference type="EMBL" id="PXWG01000209">
    <property type="protein sequence ID" value="PSJ24320.1"/>
    <property type="molecule type" value="Genomic_DNA"/>
</dbReference>
<dbReference type="Proteomes" id="UP000242427">
    <property type="component" value="Unassembled WGS sequence"/>
</dbReference>
<protein>
    <submittedName>
        <fullName evidence="2">Transcriptional regulator</fullName>
    </submittedName>
</protein>
<keyword evidence="3" id="KW-1185">Reference proteome</keyword>
<accession>A0A9X7JIK8</accession>
<proteinExistence type="predicted"/>
<gene>
    <name evidence="2" type="ORF">B7P34_34065</name>
</gene>
<evidence type="ECO:0000313" key="3">
    <source>
        <dbReference type="Proteomes" id="UP000242427"/>
    </source>
</evidence>
<evidence type="ECO:0000256" key="1">
    <source>
        <dbReference type="SAM" id="MobiDB-lite"/>
    </source>
</evidence>
<feature type="compositionally biased region" description="Basic and acidic residues" evidence="1">
    <location>
        <begin position="11"/>
        <end position="22"/>
    </location>
</feature>